<reference evidence="1 2" key="1">
    <citation type="journal article" date="2024" name="IMA Fungus">
        <title>Apiospora arundinis, a panoply of carbohydrate-active enzymes and secondary metabolites.</title>
        <authorList>
            <person name="Sorensen T."/>
            <person name="Petersen C."/>
            <person name="Muurmann A.T."/>
            <person name="Christiansen J.V."/>
            <person name="Brundto M.L."/>
            <person name="Overgaard C.K."/>
            <person name="Boysen A.T."/>
            <person name="Wollenberg R.D."/>
            <person name="Larsen T.O."/>
            <person name="Sorensen J.L."/>
            <person name="Nielsen K.L."/>
            <person name="Sondergaard T.E."/>
        </authorList>
    </citation>
    <scope>NUCLEOTIDE SEQUENCE [LARGE SCALE GENOMIC DNA]</scope>
    <source>
        <strain evidence="1 2">AAU 773</strain>
    </source>
</reference>
<keyword evidence="2" id="KW-1185">Reference proteome</keyword>
<proteinExistence type="predicted"/>
<evidence type="ECO:0000313" key="2">
    <source>
        <dbReference type="Proteomes" id="UP001390339"/>
    </source>
</evidence>
<accession>A0ABR2J4G8</accession>
<sequence>MDGEPCIQHRYFGHVDERFDDDLTGHCRYRDRGAPSLQQIAEWEASLGTSGVIYADTLKIMIIEAAGMAPALTTSPEHAPLKQELTESLLLLAHHPKVDVHSFVHLGSGHSFGLDLLAAHALRAYIYLNVLVVLVEHGSKVCDLVTDENGVEDPTHKPYMGLLSYQRPLGEVADTCDGDAQNLVHWEFFYCRTDSFWEIGKPRDVIANRPALVEYLKGMWYVLIIYDMVFREMGHVPDWEGRCKRIINVNYGCK</sequence>
<comment type="caution">
    <text evidence="1">The sequence shown here is derived from an EMBL/GenBank/DDBJ whole genome shotgun (WGS) entry which is preliminary data.</text>
</comment>
<gene>
    <name evidence="1" type="ORF">PGQ11_002937</name>
</gene>
<protein>
    <submittedName>
        <fullName evidence="1">Uncharacterized protein</fullName>
    </submittedName>
</protein>
<dbReference type="Proteomes" id="UP001390339">
    <property type="component" value="Unassembled WGS sequence"/>
</dbReference>
<evidence type="ECO:0000313" key="1">
    <source>
        <dbReference type="EMBL" id="KAK8872423.1"/>
    </source>
</evidence>
<dbReference type="EMBL" id="JAPCWZ010000003">
    <property type="protein sequence ID" value="KAK8872423.1"/>
    <property type="molecule type" value="Genomic_DNA"/>
</dbReference>
<name>A0ABR2J4G8_9PEZI</name>
<organism evidence="1 2">
    <name type="scientific">Apiospora arundinis</name>
    <dbReference type="NCBI Taxonomy" id="335852"/>
    <lineage>
        <taxon>Eukaryota</taxon>
        <taxon>Fungi</taxon>
        <taxon>Dikarya</taxon>
        <taxon>Ascomycota</taxon>
        <taxon>Pezizomycotina</taxon>
        <taxon>Sordariomycetes</taxon>
        <taxon>Xylariomycetidae</taxon>
        <taxon>Amphisphaeriales</taxon>
        <taxon>Apiosporaceae</taxon>
        <taxon>Apiospora</taxon>
    </lineage>
</organism>